<reference evidence="3" key="1">
    <citation type="thesis" date="2020" institute="ProQuest LLC" country="789 East Eisenhower Parkway, Ann Arbor, MI, USA">
        <title>Comparative Genomics and Chromosome Evolution.</title>
        <authorList>
            <person name="Mudd A.B."/>
        </authorList>
    </citation>
    <scope>NUCLEOTIDE SEQUENCE</scope>
    <source>
        <strain evidence="3">Female2</strain>
        <tissue evidence="3">Blood</tissue>
    </source>
</reference>
<dbReference type="Pfam" id="PF25974">
    <property type="entry name" value="URGCP_9th"/>
    <property type="match status" value="1"/>
</dbReference>
<dbReference type="Gene3D" id="3.40.50.300">
    <property type="entry name" value="P-loop containing nucleotide triphosphate hydrolases"/>
    <property type="match status" value="1"/>
</dbReference>
<dbReference type="Pfam" id="PF25496">
    <property type="entry name" value="URGCP"/>
    <property type="match status" value="1"/>
</dbReference>
<evidence type="ECO:0000256" key="1">
    <source>
        <dbReference type="ARBA" id="ARBA00006828"/>
    </source>
</evidence>
<dbReference type="InterPro" id="IPR057365">
    <property type="entry name" value="URGCP"/>
</dbReference>
<dbReference type="PROSITE" id="PS51717">
    <property type="entry name" value="G_VLIG"/>
    <property type="match status" value="1"/>
</dbReference>
<organism evidence="3 4">
    <name type="scientific">Hymenochirus boettgeri</name>
    <name type="common">Congo dwarf clawed frog</name>
    <dbReference type="NCBI Taxonomy" id="247094"/>
    <lineage>
        <taxon>Eukaryota</taxon>
        <taxon>Metazoa</taxon>
        <taxon>Chordata</taxon>
        <taxon>Craniata</taxon>
        <taxon>Vertebrata</taxon>
        <taxon>Euteleostomi</taxon>
        <taxon>Amphibia</taxon>
        <taxon>Batrachia</taxon>
        <taxon>Anura</taxon>
        <taxon>Pipoidea</taxon>
        <taxon>Pipidae</taxon>
        <taxon>Pipinae</taxon>
        <taxon>Hymenochirus</taxon>
    </lineage>
</organism>
<dbReference type="EMBL" id="JAACNH010000620">
    <property type="protein sequence ID" value="KAG8430812.1"/>
    <property type="molecule type" value="Genomic_DNA"/>
</dbReference>
<dbReference type="SUPFAM" id="SSF52540">
    <property type="entry name" value="P-loop containing nucleoside triphosphate hydrolases"/>
    <property type="match status" value="1"/>
</dbReference>
<name>A0A8T2IFM5_9PIPI</name>
<dbReference type="OrthoDB" id="1597724at2759"/>
<dbReference type="Proteomes" id="UP000812440">
    <property type="component" value="Unassembled WGS sequence"/>
</dbReference>
<dbReference type="GO" id="GO:0005525">
    <property type="term" value="F:GTP binding"/>
    <property type="evidence" value="ECO:0007669"/>
    <property type="project" value="InterPro"/>
</dbReference>
<evidence type="ECO:0000259" key="2">
    <source>
        <dbReference type="PROSITE" id="PS51717"/>
    </source>
</evidence>
<dbReference type="InterPro" id="IPR058641">
    <property type="entry name" value="GVIN1_dom"/>
</dbReference>
<sequence>MPKKYQNSKLTLRDVLDIGTENVSELTPGTIEDLPLVLLRKLMAMNRTARTTQLEGNSESSMGFSVQSLFDDLDSFSRNDPSNIINPLDIVCVLIHCSDNFLQQNILSKMSVCQFAVPLLLPDYDGPSCTYLLWAMRDIVKRWRPQSLSQSKGFKEENLVDIEMPFVSFVRLGSNKLSKSKILNQVLSPVQQYQDIFIHDNMEGGNIERQISDGLIETSWYFPGGKENSDTFPEPIAVTNLRGGIEDNWTQFSFLTHISAIMFIFVDSINERECDLLSHCSKSDSELYFIITPNGKCVNKETKESLKKMSSVLNIGSRNLLIKDRTANDAELVRKIQIIIKEILKKNNKRRVNMEKMAETAVELGFKVDENFTECQTAKQCATEITREIDSVVQYKKGTMKLQGNLWKQLGKIEKEMCRLRKQGDTDMETYKSQLIERRSELHREQNRHYLPNGMIKFIDAITHLSQVEKHYFLKWLKLNLDSIARNNLSLLQTEYKEKIQNPTNKNELKELDQNISDSSLGVEHFIREMGQFYEAEKQIQGRSYQFTKLPGIAADLLLEGFPLELIDGDASNIPMQWVTDVLNELNYKTGGKCRMRVITVLGVQSTGKSTLLNTMFGLQFSVSSGRCTRGAFMTLIKVKETFQAELGCEFILVIDTEGLKAPELASLEDSYEHDNELATLVVGLSDITIVNMAMENTAEMRDTLQIVVHAFLRMKEIGKKSNCQFVHQNVNDVTAYDNNMRDRKKLLEQLNVMTEVAAKMEKRSGIKSFSDIMEYNLERDNWYIPGLWYGVPPMASINSGYSDNVYELKKYLFEWIGKCKDIREPQNIREFIIWIKSLWNSIKYEKFIFSFRNSLVAEAYDQLSIKFSQWEWKFRKQVHNWLINTENTIKNQSIKKLQPKCTDFKNDLLNVLYTEEKNMLELLEKHFDSKSDNVHLIEKYREDFSRGVKCLRNELERSVSAKIDEAIRIRKGKTQMQNIMDSYQRDIEEKVSSLLEQVRNNNVQVGDTEVRETFENMWKETLASLPTSHLEKLNVSQEMLQELYRDMANKGSSINEKFLKCLDNIVKNDFQPTKDHVDMKWYTMKERCFVYVTRKVNKGEDYDRTYCQELLNIINEKLRVKEVKNLHITYQFELDIKSHILGEAAPRFQVMHDKFIQENDPVQCLDKLKPHYWSIFENIFKERDETQSRASQFCELCLKPAIDNHIDQHLGKDIVDDILHGAGTKEYCSRTFFQYTVLMKLLEMKDFPQFVKYINSYESFVKEWIMNYISDTYQGSKRLHDLQRNILSRIMKDIREVLTNPEIAETSTVCDFLERFCTMLKSKLVIDQNEMKVIVFQNKSDVKQLSKDIEMFLGDTETEILSEMECSRTESVLSKLPMKPEDELFRKVFGCGEQCPFCKVPCEAGGSDHKEHFASVHRPEGLGRYIYDDSKKLVTEICSTAVASSSSFRNLDTKYKWHPYKEYRTFYPDWAIQPDPSITASDYWKYIFRRFNNEFAKEYNAKPADLPQNWSHIIEEKALQSLNEIFKMK</sequence>
<dbReference type="InterPro" id="IPR027417">
    <property type="entry name" value="P-loop_NTPase"/>
</dbReference>
<comment type="similarity">
    <text evidence="1">Belongs to the TRAFAC class dynamin-like GTPase superfamily. Very large inducible GTPase (VLIG) family.</text>
</comment>
<proteinExistence type="inferred from homology"/>
<evidence type="ECO:0000313" key="3">
    <source>
        <dbReference type="EMBL" id="KAG8430812.1"/>
    </source>
</evidence>
<dbReference type="Pfam" id="PF25683">
    <property type="entry name" value="URGCP_GTPase"/>
    <property type="match status" value="1"/>
</dbReference>
<dbReference type="InterPro" id="IPR052986">
    <property type="entry name" value="VLIG_GTPase"/>
</dbReference>
<dbReference type="PANTHER" id="PTHR14819:SF9">
    <property type="entry name" value="UP-REGULATOR OF CELL PROLIFERATION-LIKE"/>
    <property type="match status" value="1"/>
</dbReference>
<feature type="domain" description="VLIG-type G" evidence="2">
    <location>
        <begin position="593"/>
        <end position="837"/>
    </location>
</feature>
<keyword evidence="4" id="KW-1185">Reference proteome</keyword>
<comment type="caution">
    <text evidence="3">The sequence shown here is derived from an EMBL/GenBank/DDBJ whole genome shotgun (WGS) entry which is preliminary data.</text>
</comment>
<protein>
    <recommendedName>
        <fullName evidence="2">VLIG-type G domain-containing protein</fullName>
    </recommendedName>
</protein>
<accession>A0A8T2IFM5</accession>
<gene>
    <name evidence="3" type="ORF">GDO86_019970</name>
</gene>
<evidence type="ECO:0000313" key="4">
    <source>
        <dbReference type="Proteomes" id="UP000812440"/>
    </source>
</evidence>
<dbReference type="PANTHER" id="PTHR14819">
    <property type="entry name" value="GTP-BINDING"/>
    <property type="match status" value="1"/>
</dbReference>
<dbReference type="InterPro" id="IPR030383">
    <property type="entry name" value="G_VLIG_dom"/>
</dbReference>